<evidence type="ECO:0000256" key="1">
    <source>
        <dbReference type="SAM" id="MobiDB-lite"/>
    </source>
</evidence>
<feature type="region of interest" description="Disordered" evidence="1">
    <location>
        <begin position="1"/>
        <end position="96"/>
    </location>
</feature>
<feature type="compositionally biased region" description="Basic and acidic residues" evidence="1">
    <location>
        <begin position="11"/>
        <end position="21"/>
    </location>
</feature>
<dbReference type="EMBL" id="CAJVPZ010033797">
    <property type="protein sequence ID" value="CAG8745217.1"/>
    <property type="molecule type" value="Genomic_DNA"/>
</dbReference>
<dbReference type="AlphaFoldDB" id="A0A9N9INW2"/>
<dbReference type="Gene3D" id="1.10.510.10">
    <property type="entry name" value="Transferase(Phosphotransferase) domain 1"/>
    <property type="match status" value="1"/>
</dbReference>
<dbReference type="SUPFAM" id="SSF56112">
    <property type="entry name" value="Protein kinase-like (PK-like)"/>
    <property type="match status" value="1"/>
</dbReference>
<protein>
    <submittedName>
        <fullName evidence="2">13100_t:CDS:1</fullName>
    </submittedName>
</protein>
<dbReference type="OrthoDB" id="2242086at2759"/>
<evidence type="ECO:0000313" key="3">
    <source>
        <dbReference type="Proteomes" id="UP000789396"/>
    </source>
</evidence>
<reference evidence="2" key="1">
    <citation type="submission" date="2021-06" db="EMBL/GenBank/DDBJ databases">
        <authorList>
            <person name="Kallberg Y."/>
            <person name="Tangrot J."/>
            <person name="Rosling A."/>
        </authorList>
    </citation>
    <scope>NUCLEOTIDE SEQUENCE</scope>
    <source>
        <strain evidence="2">IN212</strain>
    </source>
</reference>
<comment type="caution">
    <text evidence="2">The sequence shown here is derived from an EMBL/GenBank/DDBJ whole genome shotgun (WGS) entry which is preliminary data.</text>
</comment>
<name>A0A9N9INW2_9GLOM</name>
<dbReference type="InterPro" id="IPR011009">
    <property type="entry name" value="Kinase-like_dom_sf"/>
</dbReference>
<feature type="compositionally biased region" description="Basic and acidic residues" evidence="1">
    <location>
        <begin position="84"/>
        <end position="96"/>
    </location>
</feature>
<sequence length="96" mass="10354">MLEYDPITRITAEDALKHPYFEEDPIPSMDSFDGQPFQYPSRSVKHDDNDMKAPPAAANASTATQGQAGASQGGVGAGRKHAHSGKDEGRNNKRRG</sequence>
<feature type="compositionally biased region" description="Low complexity" evidence="1">
    <location>
        <begin position="53"/>
        <end position="70"/>
    </location>
</feature>
<accession>A0A9N9INW2</accession>
<dbReference type="Proteomes" id="UP000789396">
    <property type="component" value="Unassembled WGS sequence"/>
</dbReference>
<organism evidence="2 3">
    <name type="scientific">Racocetra fulgida</name>
    <dbReference type="NCBI Taxonomy" id="60492"/>
    <lineage>
        <taxon>Eukaryota</taxon>
        <taxon>Fungi</taxon>
        <taxon>Fungi incertae sedis</taxon>
        <taxon>Mucoromycota</taxon>
        <taxon>Glomeromycotina</taxon>
        <taxon>Glomeromycetes</taxon>
        <taxon>Diversisporales</taxon>
        <taxon>Gigasporaceae</taxon>
        <taxon>Racocetra</taxon>
    </lineage>
</organism>
<keyword evidence="3" id="KW-1185">Reference proteome</keyword>
<proteinExistence type="predicted"/>
<evidence type="ECO:0000313" key="2">
    <source>
        <dbReference type="EMBL" id="CAG8745217.1"/>
    </source>
</evidence>
<gene>
    <name evidence="2" type="ORF">RFULGI_LOCUS13172</name>
</gene>